<sequence length="182" mass="19443">MSRPLTLARLRLGLRLRAGQFRAAESGAAAVSYVVMLPVVFGLFLLTLDSGFTAMRSALLDRAVDITARSIRGGTLTDRSLGGIKTDLCSRLTFFKDCSTQLKVQLVAVPRSDFATPARTVACADQGTSLVPVRAFVADQTNPLAVLRACMDITTFTPGALISNRPLTYSIHAETVLAARAP</sequence>
<organism evidence="2 3">
    <name type="scientific">Paragemmobacter aquarius</name>
    <dbReference type="NCBI Taxonomy" id="2169400"/>
    <lineage>
        <taxon>Bacteria</taxon>
        <taxon>Pseudomonadati</taxon>
        <taxon>Pseudomonadota</taxon>
        <taxon>Alphaproteobacteria</taxon>
        <taxon>Rhodobacterales</taxon>
        <taxon>Paracoccaceae</taxon>
        <taxon>Paragemmobacter</taxon>
    </lineage>
</organism>
<gene>
    <name evidence="2" type="ORF">HYN69_03625</name>
</gene>
<dbReference type="RefSeq" id="WP_108434535.1">
    <property type="nucleotide sequence ID" value="NZ_CP028918.1"/>
</dbReference>
<name>A0A2S0UJ08_9RHOB</name>
<keyword evidence="1" id="KW-1133">Transmembrane helix</keyword>
<evidence type="ECO:0000313" key="3">
    <source>
        <dbReference type="Proteomes" id="UP000244496"/>
    </source>
</evidence>
<evidence type="ECO:0000313" key="2">
    <source>
        <dbReference type="EMBL" id="AWB47710.1"/>
    </source>
</evidence>
<dbReference type="KEGG" id="geh:HYN69_03625"/>
<evidence type="ECO:0000256" key="1">
    <source>
        <dbReference type="SAM" id="Phobius"/>
    </source>
</evidence>
<protein>
    <recommendedName>
        <fullName evidence="4">Flp pilus assembly protein TadG</fullName>
    </recommendedName>
</protein>
<dbReference type="OrthoDB" id="7907064at2"/>
<evidence type="ECO:0008006" key="4">
    <source>
        <dbReference type="Google" id="ProtNLM"/>
    </source>
</evidence>
<dbReference type="AlphaFoldDB" id="A0A2S0UJ08"/>
<dbReference type="Proteomes" id="UP000244496">
    <property type="component" value="Chromosome"/>
</dbReference>
<dbReference type="EMBL" id="CP028918">
    <property type="protein sequence ID" value="AWB47710.1"/>
    <property type="molecule type" value="Genomic_DNA"/>
</dbReference>
<accession>A0A2S0UJ08</accession>
<proteinExistence type="predicted"/>
<keyword evidence="3" id="KW-1185">Reference proteome</keyword>
<keyword evidence="1" id="KW-0472">Membrane</keyword>
<keyword evidence="1" id="KW-0812">Transmembrane</keyword>
<feature type="transmembrane region" description="Helical" evidence="1">
    <location>
        <begin position="28"/>
        <end position="48"/>
    </location>
</feature>
<reference evidence="2 3" key="1">
    <citation type="submission" date="2018-04" db="EMBL/GenBank/DDBJ databases">
        <title>Genome sequencing of Gemmobacter.</title>
        <authorList>
            <person name="Yi H."/>
            <person name="Baek M.-G."/>
        </authorList>
    </citation>
    <scope>NUCLEOTIDE SEQUENCE [LARGE SCALE GENOMIC DNA]</scope>
    <source>
        <strain evidence="2 3">HYN0069</strain>
    </source>
</reference>